<accession>A0A6P8ZTI6</accession>
<reference evidence="4" key="3">
    <citation type="submission" date="2025-08" db="UniProtKB">
        <authorList>
            <consortium name="RefSeq"/>
        </authorList>
    </citation>
    <scope>IDENTIFICATION</scope>
</reference>
<keyword evidence="1" id="KW-0732">Signal</keyword>
<dbReference type="GO" id="GO:0006629">
    <property type="term" value="P:lipid metabolic process"/>
    <property type="evidence" value="ECO:0007669"/>
    <property type="project" value="InterPro"/>
</dbReference>
<dbReference type="InParanoid" id="A0A6P8ZTI6"/>
<dbReference type="KEGG" id="tpal:117649721"/>
<reference evidence="4" key="1">
    <citation type="journal article" date="2014" name="Science">
        <title>Phylogenomics resolves the timing and pattern of insect evolution.</title>
        <authorList>
            <person name="Misof B."/>
            <person name="Liu S."/>
            <person name="Meusemann K."/>
            <person name="Peters R.S."/>
            <person name="Donath A."/>
            <person name="Mayer C."/>
            <person name="Frandsen P.B."/>
            <person name="Ware J."/>
            <person name="Flouri T."/>
            <person name="Beutel R.G."/>
            <person name="Niehuis O."/>
            <person name="Petersen M."/>
            <person name="Izquierdo-Carrasco F."/>
            <person name="Wappler T."/>
            <person name="Rust J."/>
            <person name="Aberer A.J."/>
            <person name="Aspock U."/>
            <person name="Aspock H."/>
            <person name="Bartel D."/>
            <person name="Blanke A."/>
            <person name="Berger S."/>
            <person name="Bohm A."/>
            <person name="Buckley T.R."/>
            <person name="Calcott B."/>
            <person name="Chen J."/>
            <person name="Friedrich F."/>
            <person name="Fukui M."/>
            <person name="Fujita M."/>
            <person name="Greve C."/>
            <person name="Grobe P."/>
            <person name="Gu S."/>
            <person name="Huang Y."/>
            <person name="Jermiin L.S."/>
            <person name="Kawahara A.Y."/>
            <person name="Krogmann L."/>
            <person name="Kubiak M."/>
            <person name="Lanfear R."/>
            <person name="Letsch H."/>
            <person name="Li Y."/>
            <person name="Li Z."/>
            <person name="Li J."/>
            <person name="Lu H."/>
            <person name="Machida R."/>
            <person name="Mashimo Y."/>
            <person name="Kapli P."/>
            <person name="McKenna D.D."/>
            <person name="Meng G."/>
            <person name="Nakagaki Y."/>
            <person name="Navarrete-Heredia J.L."/>
            <person name="Ott M."/>
            <person name="Ou Y."/>
            <person name="Pass G."/>
            <person name="Podsiadlowski L."/>
            <person name="Pohl H."/>
            <person name="von Reumont B.M."/>
            <person name="Schutte K."/>
            <person name="Sekiya K."/>
            <person name="Shimizu S."/>
            <person name="Slipinski A."/>
            <person name="Stamatakis A."/>
            <person name="Song W."/>
            <person name="Su X."/>
            <person name="Szucsich N.U."/>
            <person name="Tan M."/>
            <person name="Tan X."/>
            <person name="Tang M."/>
            <person name="Tang J."/>
            <person name="Timelthaler G."/>
            <person name="Tomizuka S."/>
            <person name="Trautwein M."/>
            <person name="Tong X."/>
            <person name="Uchifune T."/>
            <person name="Walzl M.G."/>
            <person name="Wiegmann B.M."/>
            <person name="Wilbrandt J."/>
            <person name="Wipfler B."/>
            <person name="Wong T.K."/>
            <person name="Wu Q."/>
            <person name="Wu G."/>
            <person name="Xie Y."/>
            <person name="Yang S."/>
            <person name="Yang Q."/>
            <person name="Yeates D.K."/>
            <person name="Yoshizawa K."/>
            <person name="Zhang Q."/>
            <person name="Zhang R."/>
            <person name="Zhang W."/>
            <person name="Zhang Y."/>
            <person name="Zhao J."/>
            <person name="Zhou C."/>
            <person name="Zhou L."/>
            <person name="Ziesmann T."/>
            <person name="Zou S."/>
            <person name="Li Y."/>
            <person name="Xu X."/>
            <person name="Zhang Y."/>
            <person name="Yang H."/>
            <person name="Wang J."/>
            <person name="Wang J."/>
            <person name="Kjer K.M."/>
            <person name="Zhou X."/>
        </authorList>
    </citation>
    <scope>NUCLEOTIDE SEQUENCE</scope>
</reference>
<feature type="chain" id="PRO_5028160354" evidence="1">
    <location>
        <begin position="27"/>
        <end position="479"/>
    </location>
</feature>
<dbReference type="SUPFAM" id="SSF53474">
    <property type="entry name" value="alpha/beta-Hydrolases"/>
    <property type="match status" value="1"/>
</dbReference>
<dbReference type="Gene3D" id="3.40.50.1820">
    <property type="entry name" value="alpha/beta hydrolase"/>
    <property type="match status" value="1"/>
</dbReference>
<dbReference type="PANTHER" id="PTHR11005">
    <property type="entry name" value="LYSOSOMAL ACID LIPASE-RELATED"/>
    <property type="match status" value="1"/>
</dbReference>
<keyword evidence="3" id="KW-1185">Reference proteome</keyword>
<organism evidence="4">
    <name type="scientific">Thrips palmi</name>
    <name type="common">Melon thrips</name>
    <dbReference type="NCBI Taxonomy" id="161013"/>
    <lineage>
        <taxon>Eukaryota</taxon>
        <taxon>Metazoa</taxon>
        <taxon>Ecdysozoa</taxon>
        <taxon>Arthropoda</taxon>
        <taxon>Hexapoda</taxon>
        <taxon>Insecta</taxon>
        <taxon>Pterygota</taxon>
        <taxon>Neoptera</taxon>
        <taxon>Paraneoptera</taxon>
        <taxon>Thysanoptera</taxon>
        <taxon>Terebrantia</taxon>
        <taxon>Thripoidea</taxon>
        <taxon>Thripidae</taxon>
        <taxon>Thrips</taxon>
    </lineage>
</organism>
<dbReference type="OrthoDB" id="8186176at2759"/>
<evidence type="ECO:0000313" key="3">
    <source>
        <dbReference type="Proteomes" id="UP000515158"/>
    </source>
</evidence>
<proteinExistence type="predicted"/>
<name>A0A6P8ZTI6_THRPL</name>
<gene>
    <name evidence="4" type="primary">LOC117649721</name>
</gene>
<dbReference type="AlphaFoldDB" id="A0A6P8ZTI6"/>
<dbReference type="Proteomes" id="UP000515158">
    <property type="component" value="Unplaced"/>
</dbReference>
<feature type="signal peptide" evidence="1">
    <location>
        <begin position="1"/>
        <end position="26"/>
    </location>
</feature>
<dbReference type="InterPro" id="IPR029058">
    <property type="entry name" value="AB_hydrolase_fold"/>
</dbReference>
<protein>
    <submittedName>
        <fullName evidence="4">Lipase member K-like isoform X1</fullName>
    </submittedName>
</protein>
<dbReference type="Pfam" id="PF04083">
    <property type="entry name" value="Abhydro_lipase"/>
    <property type="match status" value="1"/>
</dbReference>
<evidence type="ECO:0000313" key="4">
    <source>
        <dbReference type="RefSeq" id="XP_034248593.1"/>
    </source>
</evidence>
<feature type="domain" description="Partial AB-hydrolase lipase" evidence="2">
    <location>
        <begin position="120"/>
        <end position="170"/>
    </location>
</feature>
<reference evidence="4" key="2">
    <citation type="journal article" date="2018" name="Proc. Natl. Acad. Sci. U.S.A.">
        <title>Phylogenomics and the evolution of hemipteroid insects.</title>
        <authorList>
            <person name="Johnson K.P."/>
            <person name="Dietrich C.H."/>
            <person name="Friedrich F."/>
            <person name="Beutel R.G."/>
            <person name="Wipfler B."/>
            <person name="Peters R.S."/>
            <person name="Allen J.M."/>
            <person name="Petersen M."/>
            <person name="Donath A."/>
            <person name="Walden K.K."/>
            <person name="Kozlov A.M."/>
            <person name="Podsiadlowski L."/>
            <person name="Mayer C."/>
            <person name="Meusemann K."/>
            <person name="Vasilikopoulos A."/>
            <person name="Waterhouse R.M."/>
            <person name="Cameron S.L."/>
            <person name="Weirauch C."/>
            <person name="Swanson D.R."/>
            <person name="Percy D.M."/>
            <person name="Hardy N.B."/>
            <person name="Terry I."/>
            <person name="Liu S."/>
            <person name="Zhou X."/>
            <person name="Misof B."/>
            <person name="Robertson H.M."/>
            <person name="Yoshizawa K."/>
        </authorList>
    </citation>
    <scope>NUCLEOTIDE SEQUENCE</scope>
</reference>
<dbReference type="InterPro" id="IPR006693">
    <property type="entry name" value="AB_hydrolase_lipase"/>
</dbReference>
<sequence length="479" mass="53045">MLRTESWAWMPLALLFLVGGPSTSNGQQESVTDILNPIVEAVANPILEPVAALAPIPGALIGAASPFTSILNPLLQSALLQNNVTQFSSDIVTNLSALVALLANAALPVPPYLRPDLEAEKLGFAGENYNVTTSDGYVLGVFRVRSRTCASYRAVVVLPPGILSNAATFIYIKENSLVYRLARRCFDVWLITFRGYLFGRENLLLSDTSSEFWDFYAYHWGSIDLPAQLKFVSEKTNSTRLRYMGMDQAGTALLFMNHVHGQRYQRLLASTYLLAPIGYLGRLSSTAFATLALLRDVLTAAGALTLHNEFALMNPVVHSVFYNLCGRISPITCYYLFQLLGGQTRELNYPFFYYIARNTLDSTSITAFNYYLQQVGKIKYMAYFDYGPTENMRRYNRTTPENVNIAATTVPCSFYALGSDTVTVPQDVLDTWNALAPSARSSYEVLPNYNGVSPFVPVNSEGIYGPMIRRLEADLTGIP</sequence>
<dbReference type="RefSeq" id="XP_034248593.1">
    <property type="nucleotide sequence ID" value="XM_034392702.1"/>
</dbReference>
<evidence type="ECO:0000259" key="2">
    <source>
        <dbReference type="Pfam" id="PF04083"/>
    </source>
</evidence>
<dbReference type="GeneID" id="117649721"/>
<evidence type="ECO:0000256" key="1">
    <source>
        <dbReference type="SAM" id="SignalP"/>
    </source>
</evidence>